<evidence type="ECO:0000259" key="2">
    <source>
        <dbReference type="Pfam" id="PF14016"/>
    </source>
</evidence>
<dbReference type="AlphaFoldDB" id="A0A229SA95"/>
<dbReference type="EMBL" id="NMQT01000059">
    <property type="protein sequence ID" value="OXM55661.1"/>
    <property type="molecule type" value="Genomic_DNA"/>
</dbReference>
<gene>
    <name evidence="3" type="ORF">CFP71_16865</name>
</gene>
<accession>A0A229SA95</accession>
<proteinExistence type="predicted"/>
<feature type="chain" id="PRO_5013280038" description="DUF4232 domain-containing protein" evidence="1">
    <location>
        <begin position="31"/>
        <end position="183"/>
    </location>
</feature>
<dbReference type="RefSeq" id="WP_093934807.1">
    <property type="nucleotide sequence ID" value="NZ_NMQT01000059.1"/>
</dbReference>
<evidence type="ECO:0000313" key="4">
    <source>
        <dbReference type="Proteomes" id="UP000215223"/>
    </source>
</evidence>
<sequence length="183" mass="18729">MSGKQIKRVSLGVAVLTGTLALTAVVPAQAATERCGTEDLAVSLGQPKQLEEATGQYDVPLTFKNISSRACGLHGVPGVDLLGPDDPNGPVYHLPRVDDGVRVNEVPPGSTATATVTVLSRTEGSAGSGGSASWTPSKLVTIPPGQSEALSVDWPSDLPVLRQDAATRPGSWVNGILADPLAS</sequence>
<reference evidence="3 4" key="1">
    <citation type="submission" date="2017-07" db="EMBL/GenBank/DDBJ databases">
        <title>Amycolatopsis thailandensis Genome sequencing and assembly.</title>
        <authorList>
            <person name="Kaur N."/>
            <person name="Mayilraj S."/>
        </authorList>
    </citation>
    <scope>NUCLEOTIDE SEQUENCE [LARGE SCALE GENOMIC DNA]</scope>
    <source>
        <strain evidence="3 4">JCM 16380</strain>
    </source>
</reference>
<dbReference type="Proteomes" id="UP000215223">
    <property type="component" value="Unassembled WGS sequence"/>
</dbReference>
<protein>
    <recommendedName>
        <fullName evidence="2">DUF4232 domain-containing protein</fullName>
    </recommendedName>
</protein>
<dbReference type="OrthoDB" id="3480105at2"/>
<keyword evidence="1" id="KW-0732">Signal</keyword>
<keyword evidence="4" id="KW-1185">Reference proteome</keyword>
<organism evidence="3 4">
    <name type="scientific">Amycolatopsis thailandensis</name>
    <dbReference type="NCBI Taxonomy" id="589330"/>
    <lineage>
        <taxon>Bacteria</taxon>
        <taxon>Bacillati</taxon>
        <taxon>Actinomycetota</taxon>
        <taxon>Actinomycetes</taxon>
        <taxon>Pseudonocardiales</taxon>
        <taxon>Pseudonocardiaceae</taxon>
        <taxon>Amycolatopsis</taxon>
    </lineage>
</organism>
<evidence type="ECO:0000256" key="1">
    <source>
        <dbReference type="SAM" id="SignalP"/>
    </source>
</evidence>
<feature type="signal peptide" evidence="1">
    <location>
        <begin position="1"/>
        <end position="30"/>
    </location>
</feature>
<dbReference type="Pfam" id="PF14016">
    <property type="entry name" value="DUF4232"/>
    <property type="match status" value="1"/>
</dbReference>
<feature type="domain" description="DUF4232" evidence="2">
    <location>
        <begin position="35"/>
        <end position="157"/>
    </location>
</feature>
<dbReference type="InterPro" id="IPR025326">
    <property type="entry name" value="DUF4232"/>
</dbReference>
<comment type="caution">
    <text evidence="3">The sequence shown here is derived from an EMBL/GenBank/DDBJ whole genome shotgun (WGS) entry which is preliminary data.</text>
</comment>
<name>A0A229SA95_9PSEU</name>
<evidence type="ECO:0000313" key="3">
    <source>
        <dbReference type="EMBL" id="OXM55661.1"/>
    </source>
</evidence>